<comment type="caution">
    <text evidence="15">The sequence shown here is derived from an EMBL/GenBank/DDBJ whole genome shotgun (WGS) entry which is preliminary data.</text>
</comment>
<evidence type="ECO:0000259" key="14">
    <source>
        <dbReference type="Pfam" id="PF01726"/>
    </source>
</evidence>
<dbReference type="Proteomes" id="UP001196661">
    <property type="component" value="Unassembled WGS sequence"/>
</dbReference>
<dbReference type="InterPro" id="IPR050077">
    <property type="entry name" value="LexA_repressor"/>
</dbReference>
<protein>
    <submittedName>
        <fullName evidence="15">Repressor LexA</fullName>
        <ecNumber evidence="15">3.4.21.88</ecNumber>
    </submittedName>
</protein>
<evidence type="ECO:0000256" key="1">
    <source>
        <dbReference type="ARBA" id="ARBA00007484"/>
    </source>
</evidence>
<dbReference type="PANTHER" id="PTHR33516">
    <property type="entry name" value="LEXA REPRESSOR"/>
    <property type="match status" value="1"/>
</dbReference>
<dbReference type="Pfam" id="PF00717">
    <property type="entry name" value="Peptidase_S24"/>
    <property type="match status" value="1"/>
</dbReference>
<dbReference type="EMBL" id="JADOER010000017">
    <property type="protein sequence ID" value="MBT9313790.1"/>
    <property type="molecule type" value="Genomic_DNA"/>
</dbReference>
<dbReference type="GO" id="GO:0004252">
    <property type="term" value="F:serine-type endopeptidase activity"/>
    <property type="evidence" value="ECO:0007669"/>
    <property type="project" value="UniProtKB-EC"/>
</dbReference>
<name>A0ABS5Y7K7_9CYAN</name>
<organism evidence="15 16">
    <name type="scientific">Leptothoe kymatousa TAU-MAC 1615</name>
    <dbReference type="NCBI Taxonomy" id="2364775"/>
    <lineage>
        <taxon>Bacteria</taxon>
        <taxon>Bacillati</taxon>
        <taxon>Cyanobacteriota</taxon>
        <taxon>Cyanophyceae</taxon>
        <taxon>Nodosilineales</taxon>
        <taxon>Cymatolegaceae</taxon>
        <taxon>Leptothoe</taxon>
        <taxon>Leptothoe kymatousa</taxon>
    </lineage>
</organism>
<dbReference type="InterPro" id="IPR006199">
    <property type="entry name" value="LexA_DNA-bd_dom"/>
</dbReference>
<keyword evidence="3" id="KW-0235">DNA replication</keyword>
<evidence type="ECO:0000256" key="6">
    <source>
        <dbReference type="ARBA" id="ARBA00022813"/>
    </source>
</evidence>
<dbReference type="InterPro" id="IPR036390">
    <property type="entry name" value="WH_DNA-bd_sf"/>
</dbReference>
<keyword evidence="9" id="KW-0804">Transcription</keyword>
<feature type="domain" description="LexA repressor DNA-binding" evidence="14">
    <location>
        <begin position="1"/>
        <end position="65"/>
    </location>
</feature>
<proteinExistence type="inferred from homology"/>
<keyword evidence="8" id="KW-0238">DNA-binding</keyword>
<dbReference type="SUPFAM" id="SSF51306">
    <property type="entry name" value="LexA/Signal peptidase"/>
    <property type="match status" value="1"/>
</dbReference>
<accession>A0ABS5Y7K7</accession>
<evidence type="ECO:0000256" key="3">
    <source>
        <dbReference type="ARBA" id="ARBA00022705"/>
    </source>
</evidence>
<dbReference type="SUPFAM" id="SSF46785">
    <property type="entry name" value="Winged helix' DNA-binding domain"/>
    <property type="match status" value="1"/>
</dbReference>
<evidence type="ECO:0000256" key="2">
    <source>
        <dbReference type="ARBA" id="ARBA00022491"/>
    </source>
</evidence>
<evidence type="ECO:0000256" key="11">
    <source>
        <dbReference type="ARBA" id="ARBA00023236"/>
    </source>
</evidence>
<dbReference type="InterPro" id="IPR036388">
    <property type="entry name" value="WH-like_DNA-bd_sf"/>
</dbReference>
<keyword evidence="11" id="KW-0742">SOS response</keyword>
<dbReference type="InterPro" id="IPR036286">
    <property type="entry name" value="LexA/Signal_pep-like_sf"/>
</dbReference>
<dbReference type="PANTHER" id="PTHR33516:SF2">
    <property type="entry name" value="LEXA REPRESSOR-RELATED"/>
    <property type="match status" value="1"/>
</dbReference>
<dbReference type="InterPro" id="IPR039418">
    <property type="entry name" value="LexA-like"/>
</dbReference>
<dbReference type="EC" id="3.4.21.88" evidence="15"/>
<keyword evidence="2" id="KW-0678">Repressor</keyword>
<evidence type="ECO:0000256" key="7">
    <source>
        <dbReference type="ARBA" id="ARBA00023015"/>
    </source>
</evidence>
<reference evidence="15 16" key="1">
    <citation type="journal article" date="2021" name="Mar. Drugs">
        <title>Genome Reduction and Secondary Metabolism of the Marine Sponge-Associated Cyanobacterium Leptothoe.</title>
        <authorList>
            <person name="Konstantinou D."/>
            <person name="Popin R.V."/>
            <person name="Fewer D.P."/>
            <person name="Sivonen K."/>
            <person name="Gkelis S."/>
        </authorList>
    </citation>
    <scope>NUCLEOTIDE SEQUENCE [LARGE SCALE GENOMIC DNA]</scope>
    <source>
        <strain evidence="15 16">TAU-MAC 1615</strain>
    </source>
</reference>
<evidence type="ECO:0000256" key="10">
    <source>
        <dbReference type="ARBA" id="ARBA00023204"/>
    </source>
</evidence>
<evidence type="ECO:0000256" key="5">
    <source>
        <dbReference type="ARBA" id="ARBA00022801"/>
    </source>
</evidence>
<evidence type="ECO:0000256" key="9">
    <source>
        <dbReference type="ARBA" id="ARBA00023163"/>
    </source>
</evidence>
<dbReference type="Gene3D" id="1.10.10.10">
    <property type="entry name" value="Winged helix-like DNA-binding domain superfamily/Winged helix DNA-binding domain"/>
    <property type="match status" value="1"/>
</dbReference>
<dbReference type="RefSeq" id="WP_215619680.1">
    <property type="nucleotide sequence ID" value="NZ_JADOER010000017.1"/>
</dbReference>
<keyword evidence="10" id="KW-0234">DNA repair</keyword>
<dbReference type="PRINTS" id="PR00726">
    <property type="entry name" value="LEXASERPTASE"/>
</dbReference>
<evidence type="ECO:0000313" key="16">
    <source>
        <dbReference type="Proteomes" id="UP001196661"/>
    </source>
</evidence>
<gene>
    <name evidence="15" type="primary">lexA</name>
    <name evidence="15" type="ORF">IXB28_16385</name>
</gene>
<evidence type="ECO:0000256" key="4">
    <source>
        <dbReference type="ARBA" id="ARBA00022763"/>
    </source>
</evidence>
<dbReference type="CDD" id="cd06529">
    <property type="entry name" value="S24_LexA-like"/>
    <property type="match status" value="1"/>
</dbReference>
<keyword evidence="6 12" id="KW-0068">Autocatalytic cleavage</keyword>
<dbReference type="InterPro" id="IPR006200">
    <property type="entry name" value="LexA"/>
</dbReference>
<keyword evidence="7" id="KW-0805">Transcription regulation</keyword>
<dbReference type="Gene3D" id="2.10.109.10">
    <property type="entry name" value="Umud Fragment, subunit A"/>
    <property type="match status" value="1"/>
</dbReference>
<dbReference type="NCBIfam" id="TIGR00498">
    <property type="entry name" value="lexA"/>
    <property type="match status" value="1"/>
</dbReference>
<evidence type="ECO:0000256" key="8">
    <source>
        <dbReference type="ARBA" id="ARBA00023125"/>
    </source>
</evidence>
<feature type="domain" description="Peptidase S24/S26A/S26B/S26C" evidence="13">
    <location>
        <begin position="80"/>
        <end position="200"/>
    </location>
</feature>
<dbReference type="InterPro" id="IPR015927">
    <property type="entry name" value="Peptidase_S24_S26A/B/C"/>
</dbReference>
<dbReference type="InterPro" id="IPR006197">
    <property type="entry name" value="Peptidase_S24_LexA"/>
</dbReference>
<evidence type="ECO:0000256" key="12">
    <source>
        <dbReference type="RuleBase" id="RU003991"/>
    </source>
</evidence>
<sequence length="207" mass="23803">MTSLTPRNREILKWIQNFVSDENYFPTYREIQDGFKFKSISPVQHHIKTLIKAGLIEGNPKKARTLKLSEEQPDGIPIEGTIAAGSFVDFFPKDTQREFIPSDLFSPQSQGMKRFALRVKGDSMINAHILDNDIVILDQPENPKELKDMTIVAARIKGEDQTTLKRWQRKGKQVELIPENPKYETMKYPIKEVLIEGVYVGVIRDMI</sequence>
<keyword evidence="4" id="KW-0227">DNA damage</keyword>
<evidence type="ECO:0000313" key="15">
    <source>
        <dbReference type="EMBL" id="MBT9313790.1"/>
    </source>
</evidence>
<keyword evidence="5 12" id="KW-0378">Hydrolase</keyword>
<evidence type="ECO:0000259" key="13">
    <source>
        <dbReference type="Pfam" id="PF00717"/>
    </source>
</evidence>
<keyword evidence="16" id="KW-1185">Reference proteome</keyword>
<dbReference type="Pfam" id="PF01726">
    <property type="entry name" value="LexA_DNA_bind"/>
    <property type="match status" value="1"/>
</dbReference>
<comment type="similarity">
    <text evidence="1 12">Belongs to the peptidase S24 family.</text>
</comment>